<dbReference type="InterPro" id="IPR036259">
    <property type="entry name" value="MFS_trans_sf"/>
</dbReference>
<feature type="transmembrane region" description="Helical" evidence="1">
    <location>
        <begin position="6"/>
        <end position="28"/>
    </location>
</feature>
<comment type="caution">
    <text evidence="2">The sequence shown here is derived from an EMBL/GenBank/DDBJ whole genome shotgun (WGS) entry which is preliminary data.</text>
</comment>
<feature type="non-terminal residue" evidence="2">
    <location>
        <position position="1"/>
    </location>
</feature>
<evidence type="ECO:0008006" key="4">
    <source>
        <dbReference type="Google" id="ProtNLM"/>
    </source>
</evidence>
<reference evidence="2 3" key="1">
    <citation type="submission" date="2015-07" db="EMBL/GenBank/DDBJ databases">
        <authorList>
            <person name="Ju K.-S."/>
            <person name="Doroghazi J.R."/>
            <person name="Metcalf W.W."/>
        </authorList>
    </citation>
    <scope>NUCLEOTIDE SEQUENCE [LARGE SCALE GENOMIC DNA]</scope>
    <source>
        <strain evidence="2 3">NRRL B-3589</strain>
    </source>
</reference>
<keyword evidence="3" id="KW-1185">Reference proteome</keyword>
<evidence type="ECO:0000256" key="1">
    <source>
        <dbReference type="SAM" id="Phobius"/>
    </source>
</evidence>
<keyword evidence="1" id="KW-1133">Transmembrane helix</keyword>
<organism evidence="2 3">
    <name type="scientific">Streptomyces varsoviensis</name>
    <dbReference type="NCBI Taxonomy" id="67373"/>
    <lineage>
        <taxon>Bacteria</taxon>
        <taxon>Bacillati</taxon>
        <taxon>Actinomycetota</taxon>
        <taxon>Actinomycetes</taxon>
        <taxon>Kitasatosporales</taxon>
        <taxon>Streptomycetaceae</taxon>
        <taxon>Streptomyces</taxon>
    </lineage>
</organism>
<accession>A0ABR5JEV3</accession>
<name>A0ABR5JEV3_9ACTN</name>
<evidence type="ECO:0000313" key="3">
    <source>
        <dbReference type="Proteomes" id="UP000037020"/>
    </source>
</evidence>
<feature type="transmembrane region" description="Helical" evidence="1">
    <location>
        <begin position="40"/>
        <end position="65"/>
    </location>
</feature>
<dbReference type="Proteomes" id="UP000037020">
    <property type="component" value="Unassembled WGS sequence"/>
</dbReference>
<gene>
    <name evidence="2" type="ORF">ADK38_00275</name>
</gene>
<feature type="non-terminal residue" evidence="2">
    <location>
        <position position="98"/>
    </location>
</feature>
<protein>
    <recommendedName>
        <fullName evidence="4">MFS transporter</fullName>
    </recommendedName>
</protein>
<sequence>VRTAPFVVAAMVLAGIGEGPQLTALFAVRHREAPEGLRGQIFTTGASLKITAFAVGAGLAGPLAARSLPGALVTAAGFEVLAALVFAAVGAVRRAGAA</sequence>
<feature type="transmembrane region" description="Helical" evidence="1">
    <location>
        <begin position="71"/>
        <end position="92"/>
    </location>
</feature>
<dbReference type="EMBL" id="LGUT01000015">
    <property type="protein sequence ID" value="KOG91966.1"/>
    <property type="molecule type" value="Genomic_DNA"/>
</dbReference>
<evidence type="ECO:0000313" key="2">
    <source>
        <dbReference type="EMBL" id="KOG91966.1"/>
    </source>
</evidence>
<keyword evidence="1" id="KW-0812">Transmembrane</keyword>
<proteinExistence type="predicted"/>
<keyword evidence="1" id="KW-0472">Membrane</keyword>
<dbReference type="SUPFAM" id="SSF103473">
    <property type="entry name" value="MFS general substrate transporter"/>
    <property type="match status" value="1"/>
</dbReference>